<dbReference type="InterPro" id="IPR036390">
    <property type="entry name" value="WH_DNA-bd_sf"/>
</dbReference>
<reference evidence="6 7" key="1">
    <citation type="submission" date="2020-10" db="EMBL/GenBank/DDBJ databases">
        <title>ChiBAC.</title>
        <authorList>
            <person name="Zenner C."/>
            <person name="Hitch T.C.A."/>
            <person name="Clavel T."/>
        </authorList>
    </citation>
    <scope>NUCLEOTIDE SEQUENCE [LARGE SCALE GENOMIC DNA]</scope>
    <source>
        <strain evidence="6 7">DSM 109015</strain>
    </source>
</reference>
<dbReference type="SUPFAM" id="SSF55781">
    <property type="entry name" value="GAF domain-like"/>
    <property type="match status" value="1"/>
</dbReference>
<keyword evidence="2" id="KW-0238">DNA-binding</keyword>
<comment type="caution">
    <text evidence="6">The sequence shown here is derived from an EMBL/GenBank/DDBJ whole genome shotgun (WGS) entry which is preliminary data.</text>
</comment>
<keyword evidence="1" id="KW-0805">Transcription regulation</keyword>
<dbReference type="InterPro" id="IPR014757">
    <property type="entry name" value="Tscrpt_reg_IclR_C"/>
</dbReference>
<evidence type="ECO:0000259" key="5">
    <source>
        <dbReference type="PROSITE" id="PS51078"/>
    </source>
</evidence>
<protein>
    <submittedName>
        <fullName evidence="6">IclR family transcriptional regulator</fullName>
    </submittedName>
</protein>
<gene>
    <name evidence="6" type="ORF">INF35_12060</name>
</gene>
<dbReference type="PANTHER" id="PTHR30136:SF35">
    <property type="entry name" value="HTH-TYPE TRANSCRIPTIONAL REGULATOR RV1719"/>
    <property type="match status" value="1"/>
</dbReference>
<sequence>MANAAEKSEQGGVQSVARIFGIIEVLAAHPAGVGLQKLAAEAGLAKSTTHRLLASLLQLGYARQDSVTGKYRLTLKMFELSSGIVNSMDIMGVAKLHLERLAQRTGEAVHLVIRDARDIVYIYKTESGPMRMSSRVGLRSPLYCTGVGKAILATLPTAEVEEIWKQSHPRKLTGNTITELPALLRQLDEVRARGYAVDDEENELGIRCVALSIPGPGGRADSAFSISGLAPYMTPERVRRIAALALETRADILRDLGLVNLQ</sequence>
<dbReference type="Proteomes" id="UP000768567">
    <property type="component" value="Unassembled WGS sequence"/>
</dbReference>
<dbReference type="InterPro" id="IPR005471">
    <property type="entry name" value="Tscrpt_reg_IclR_N"/>
</dbReference>
<dbReference type="PANTHER" id="PTHR30136">
    <property type="entry name" value="HELIX-TURN-HELIX TRANSCRIPTIONAL REGULATOR, ICLR FAMILY"/>
    <property type="match status" value="1"/>
</dbReference>
<evidence type="ECO:0000259" key="4">
    <source>
        <dbReference type="PROSITE" id="PS51077"/>
    </source>
</evidence>
<evidence type="ECO:0000256" key="1">
    <source>
        <dbReference type="ARBA" id="ARBA00023015"/>
    </source>
</evidence>
<dbReference type="RefSeq" id="WP_193502735.1">
    <property type="nucleotide sequence ID" value="NZ_JADCKC010000003.1"/>
</dbReference>
<keyword evidence="7" id="KW-1185">Reference proteome</keyword>
<proteinExistence type="predicted"/>
<evidence type="ECO:0000313" key="6">
    <source>
        <dbReference type="EMBL" id="MBE5038522.1"/>
    </source>
</evidence>
<evidence type="ECO:0000313" key="7">
    <source>
        <dbReference type="Proteomes" id="UP000768567"/>
    </source>
</evidence>
<dbReference type="SUPFAM" id="SSF46785">
    <property type="entry name" value="Winged helix' DNA-binding domain"/>
    <property type="match status" value="1"/>
</dbReference>
<evidence type="ECO:0000256" key="2">
    <source>
        <dbReference type="ARBA" id="ARBA00023125"/>
    </source>
</evidence>
<dbReference type="Gene3D" id="1.10.10.10">
    <property type="entry name" value="Winged helix-like DNA-binding domain superfamily/Winged helix DNA-binding domain"/>
    <property type="match status" value="1"/>
</dbReference>
<dbReference type="Pfam" id="PF09339">
    <property type="entry name" value="HTH_IclR"/>
    <property type="match status" value="1"/>
</dbReference>
<dbReference type="Pfam" id="PF01614">
    <property type="entry name" value="IclR_C"/>
    <property type="match status" value="1"/>
</dbReference>
<dbReference type="EMBL" id="JADCKC010000003">
    <property type="protein sequence ID" value="MBE5038522.1"/>
    <property type="molecule type" value="Genomic_DNA"/>
</dbReference>
<name>A0ABR9R5T9_9FIRM</name>
<keyword evidence="3" id="KW-0804">Transcription</keyword>
<accession>A0ABR9R5T9</accession>
<dbReference type="InterPro" id="IPR050707">
    <property type="entry name" value="HTH_MetabolicPath_Reg"/>
</dbReference>
<dbReference type="InterPro" id="IPR029016">
    <property type="entry name" value="GAF-like_dom_sf"/>
</dbReference>
<feature type="domain" description="HTH iclR-type" evidence="4">
    <location>
        <begin position="13"/>
        <end position="75"/>
    </location>
</feature>
<dbReference type="SMART" id="SM00346">
    <property type="entry name" value="HTH_ICLR"/>
    <property type="match status" value="1"/>
</dbReference>
<dbReference type="InterPro" id="IPR036388">
    <property type="entry name" value="WH-like_DNA-bd_sf"/>
</dbReference>
<evidence type="ECO:0000256" key="3">
    <source>
        <dbReference type="ARBA" id="ARBA00023163"/>
    </source>
</evidence>
<dbReference type="Gene3D" id="3.30.450.40">
    <property type="match status" value="1"/>
</dbReference>
<organism evidence="6 7">
    <name type="scientific">Gemmiger gallinarum</name>
    <dbReference type="NCBI Taxonomy" id="2779354"/>
    <lineage>
        <taxon>Bacteria</taxon>
        <taxon>Bacillati</taxon>
        <taxon>Bacillota</taxon>
        <taxon>Clostridia</taxon>
        <taxon>Eubacteriales</taxon>
        <taxon>Gemmiger</taxon>
    </lineage>
</organism>
<dbReference type="PROSITE" id="PS51078">
    <property type="entry name" value="ICLR_ED"/>
    <property type="match status" value="1"/>
</dbReference>
<dbReference type="PROSITE" id="PS51077">
    <property type="entry name" value="HTH_ICLR"/>
    <property type="match status" value="1"/>
</dbReference>
<feature type="domain" description="IclR-ED" evidence="5">
    <location>
        <begin position="76"/>
        <end position="258"/>
    </location>
</feature>